<gene>
    <name evidence="2" type="ORF">DBR06_SOUSAS1410045</name>
</gene>
<proteinExistence type="predicted"/>
<feature type="non-terminal residue" evidence="2">
    <location>
        <position position="1"/>
    </location>
</feature>
<accession>A0A484GQ43</accession>
<reference evidence="2 3" key="1">
    <citation type="journal article" date="2018" name="Genomics">
        <title>Molecular footprints of inshore aquatic adaptation in Indo-Pacific humpback dolphin (Sousa chinensis).</title>
        <authorList>
            <person name="Ming Y."/>
            <person name="Jian J."/>
            <person name="Yu F."/>
            <person name="Yu X."/>
            <person name="Wang J."/>
            <person name="Liu W."/>
        </authorList>
    </citation>
    <scope>NUCLEOTIDE SEQUENCE [LARGE SCALE GENOMIC DNA]</scope>
    <source>
        <strain evidence="2">MY-2018</strain>
        <tissue evidence="2">Skin</tissue>
    </source>
</reference>
<dbReference type="EMBL" id="QWLN02005128">
    <property type="protein sequence ID" value="TEA37825.1"/>
    <property type="molecule type" value="Genomic_DNA"/>
</dbReference>
<protein>
    <submittedName>
        <fullName evidence="2">Uncharacterized protein</fullName>
    </submittedName>
</protein>
<dbReference type="AlphaFoldDB" id="A0A484GQ43"/>
<feature type="region of interest" description="Disordered" evidence="1">
    <location>
        <begin position="131"/>
        <end position="155"/>
    </location>
</feature>
<name>A0A484GQ43_SOUCH</name>
<evidence type="ECO:0000313" key="2">
    <source>
        <dbReference type="EMBL" id="TEA37825.1"/>
    </source>
</evidence>
<evidence type="ECO:0000256" key="1">
    <source>
        <dbReference type="SAM" id="MobiDB-lite"/>
    </source>
</evidence>
<comment type="caution">
    <text evidence="2">The sequence shown here is derived from an EMBL/GenBank/DDBJ whole genome shotgun (WGS) entry which is preliminary data.</text>
</comment>
<sequence length="180" mass="20032">VHYLEVAHVDSPVRVLRLRHELHQVARPALVEQVLGRVGAQRRGARREAFLVDALVAVEHGALHLVQPRVIGLRRGQRQPVPAVRQTAATAIRPLGRRLRLHVLVVIGEDVGDPDAGPVVPVHARRVGITPETPPYQSLRKPARTPQRGPGRTDFLPKVTEENFVLGQLEKCFRLEVLPE</sequence>
<dbReference type="Proteomes" id="UP000295264">
    <property type="component" value="Unassembled WGS sequence"/>
</dbReference>
<organism evidence="2 3">
    <name type="scientific">Sousa chinensis</name>
    <name type="common">Indo-pacific humpbacked dolphin</name>
    <name type="synonym">Steno chinensis</name>
    <dbReference type="NCBI Taxonomy" id="103600"/>
    <lineage>
        <taxon>Eukaryota</taxon>
        <taxon>Metazoa</taxon>
        <taxon>Chordata</taxon>
        <taxon>Craniata</taxon>
        <taxon>Vertebrata</taxon>
        <taxon>Euteleostomi</taxon>
        <taxon>Mammalia</taxon>
        <taxon>Eutheria</taxon>
        <taxon>Laurasiatheria</taxon>
        <taxon>Artiodactyla</taxon>
        <taxon>Whippomorpha</taxon>
        <taxon>Cetacea</taxon>
        <taxon>Odontoceti</taxon>
        <taxon>Delphinidae</taxon>
        <taxon>Sousa</taxon>
    </lineage>
</organism>
<keyword evidence="3" id="KW-1185">Reference proteome</keyword>
<evidence type="ECO:0000313" key="3">
    <source>
        <dbReference type="Proteomes" id="UP000295264"/>
    </source>
</evidence>